<dbReference type="EMBL" id="JAPZBQ010000005">
    <property type="protein sequence ID" value="KAJ5328920.1"/>
    <property type="molecule type" value="Genomic_DNA"/>
</dbReference>
<organism evidence="2 3">
    <name type="scientific">Penicillium brevicompactum</name>
    <dbReference type="NCBI Taxonomy" id="5074"/>
    <lineage>
        <taxon>Eukaryota</taxon>
        <taxon>Fungi</taxon>
        <taxon>Dikarya</taxon>
        <taxon>Ascomycota</taxon>
        <taxon>Pezizomycotina</taxon>
        <taxon>Eurotiomycetes</taxon>
        <taxon>Eurotiomycetidae</taxon>
        <taxon>Eurotiales</taxon>
        <taxon>Aspergillaceae</taxon>
        <taxon>Penicillium</taxon>
    </lineage>
</organism>
<evidence type="ECO:0000313" key="2">
    <source>
        <dbReference type="EMBL" id="KAJ5328920.1"/>
    </source>
</evidence>
<evidence type="ECO:0000256" key="1">
    <source>
        <dbReference type="SAM" id="MobiDB-lite"/>
    </source>
</evidence>
<feature type="compositionally biased region" description="Polar residues" evidence="1">
    <location>
        <begin position="1"/>
        <end position="20"/>
    </location>
</feature>
<gene>
    <name evidence="2" type="ORF">N7452_009310</name>
</gene>
<protein>
    <submittedName>
        <fullName evidence="2">Uncharacterized protein</fullName>
    </submittedName>
</protein>
<feature type="region of interest" description="Disordered" evidence="1">
    <location>
        <begin position="57"/>
        <end position="76"/>
    </location>
</feature>
<evidence type="ECO:0000313" key="3">
    <source>
        <dbReference type="Proteomes" id="UP001147695"/>
    </source>
</evidence>
<sequence>MSSPQAHSSQPTMNSTTATNGAAPASSSQSYMGSGSGSSSAQSSSSFEAFQRNVVGIGGWVPPTLNNSSQLDLQKP</sequence>
<comment type="caution">
    <text evidence="2">The sequence shown here is derived from an EMBL/GenBank/DDBJ whole genome shotgun (WGS) entry which is preliminary data.</text>
</comment>
<proteinExistence type="predicted"/>
<dbReference type="Proteomes" id="UP001147695">
    <property type="component" value="Unassembled WGS sequence"/>
</dbReference>
<reference evidence="2" key="2">
    <citation type="journal article" date="2023" name="IMA Fungus">
        <title>Comparative genomic study of the Penicillium genus elucidates a diverse pangenome and 15 lateral gene transfer events.</title>
        <authorList>
            <person name="Petersen C."/>
            <person name="Sorensen T."/>
            <person name="Nielsen M.R."/>
            <person name="Sondergaard T.E."/>
            <person name="Sorensen J.L."/>
            <person name="Fitzpatrick D.A."/>
            <person name="Frisvad J.C."/>
            <person name="Nielsen K.L."/>
        </authorList>
    </citation>
    <scope>NUCLEOTIDE SEQUENCE</scope>
    <source>
        <strain evidence="2">IBT 35673</strain>
    </source>
</reference>
<reference evidence="2" key="1">
    <citation type="submission" date="2022-12" db="EMBL/GenBank/DDBJ databases">
        <authorList>
            <person name="Petersen C."/>
        </authorList>
    </citation>
    <scope>NUCLEOTIDE SEQUENCE</scope>
    <source>
        <strain evidence="2">IBT 35673</strain>
    </source>
</reference>
<accession>A0A9W9Q8F4</accession>
<feature type="compositionally biased region" description="Low complexity" evidence="1">
    <location>
        <begin position="25"/>
        <end position="46"/>
    </location>
</feature>
<feature type="region of interest" description="Disordered" evidence="1">
    <location>
        <begin position="1"/>
        <end position="46"/>
    </location>
</feature>
<name>A0A9W9Q8F4_PENBR</name>
<feature type="compositionally biased region" description="Polar residues" evidence="1">
    <location>
        <begin position="64"/>
        <end position="76"/>
    </location>
</feature>
<dbReference type="AlphaFoldDB" id="A0A9W9Q8F4"/>